<dbReference type="AlphaFoldDB" id="A0A498KP82"/>
<evidence type="ECO:0000313" key="2">
    <source>
        <dbReference type="EMBL" id="RXI07495.1"/>
    </source>
</evidence>
<comment type="caution">
    <text evidence="2">The sequence shown here is derived from an EMBL/GenBank/DDBJ whole genome shotgun (WGS) entry which is preliminary data.</text>
</comment>
<dbReference type="Proteomes" id="UP000290289">
    <property type="component" value="Chromosome 1"/>
</dbReference>
<protein>
    <submittedName>
        <fullName evidence="2">Uncharacterized protein</fullName>
    </submittedName>
</protein>
<keyword evidence="1" id="KW-1133">Transmembrane helix</keyword>
<feature type="transmembrane region" description="Helical" evidence="1">
    <location>
        <begin position="20"/>
        <end position="43"/>
    </location>
</feature>
<proteinExistence type="predicted"/>
<name>A0A498KP82_MALDO</name>
<evidence type="ECO:0000256" key="1">
    <source>
        <dbReference type="SAM" id="Phobius"/>
    </source>
</evidence>
<dbReference type="EMBL" id="RDQH01000327">
    <property type="protein sequence ID" value="RXI07495.1"/>
    <property type="molecule type" value="Genomic_DNA"/>
</dbReference>
<sequence length="123" mass="13138">MSPVAMSLEELVPANKSYIYSILIRTALVVSTLVVGLCIPFFVKSVTKTIAGLVMSLIGSLFTMLVLRTTLTNILLADFDTSLCLLSEHLEGTHNSISVGVVSSAFGTFSAISKIVENLRSPT</sequence>
<gene>
    <name evidence="2" type="ORF">DVH24_005268</name>
</gene>
<reference evidence="2 3" key="1">
    <citation type="submission" date="2018-10" db="EMBL/GenBank/DDBJ databases">
        <title>A high-quality apple genome assembly.</title>
        <authorList>
            <person name="Hu J."/>
        </authorList>
    </citation>
    <scope>NUCLEOTIDE SEQUENCE [LARGE SCALE GENOMIC DNA]</scope>
    <source>
        <strain evidence="3">cv. HFTH1</strain>
        <tissue evidence="2">Young leaf</tissue>
    </source>
</reference>
<organism evidence="2 3">
    <name type="scientific">Malus domestica</name>
    <name type="common">Apple</name>
    <name type="synonym">Pyrus malus</name>
    <dbReference type="NCBI Taxonomy" id="3750"/>
    <lineage>
        <taxon>Eukaryota</taxon>
        <taxon>Viridiplantae</taxon>
        <taxon>Streptophyta</taxon>
        <taxon>Embryophyta</taxon>
        <taxon>Tracheophyta</taxon>
        <taxon>Spermatophyta</taxon>
        <taxon>Magnoliopsida</taxon>
        <taxon>eudicotyledons</taxon>
        <taxon>Gunneridae</taxon>
        <taxon>Pentapetalae</taxon>
        <taxon>rosids</taxon>
        <taxon>fabids</taxon>
        <taxon>Rosales</taxon>
        <taxon>Rosaceae</taxon>
        <taxon>Amygdaloideae</taxon>
        <taxon>Maleae</taxon>
        <taxon>Malus</taxon>
    </lineage>
</organism>
<accession>A0A498KP82</accession>
<keyword evidence="1" id="KW-0812">Transmembrane</keyword>
<keyword evidence="1" id="KW-0472">Membrane</keyword>
<keyword evidence="3" id="KW-1185">Reference proteome</keyword>
<feature type="transmembrane region" description="Helical" evidence="1">
    <location>
        <begin position="50"/>
        <end position="76"/>
    </location>
</feature>
<evidence type="ECO:0000313" key="3">
    <source>
        <dbReference type="Proteomes" id="UP000290289"/>
    </source>
</evidence>